<dbReference type="PANTHER" id="PTHR23083">
    <property type="entry name" value="TETRATRICOPEPTIDE REPEAT PROTEIN, TPR"/>
    <property type="match status" value="1"/>
</dbReference>
<feature type="region of interest" description="Disordered" evidence="1">
    <location>
        <begin position="1042"/>
        <end position="1075"/>
    </location>
</feature>
<evidence type="ECO:0000313" key="3">
    <source>
        <dbReference type="Proteomes" id="UP000187455"/>
    </source>
</evidence>
<dbReference type="PANTHER" id="PTHR23083:SF464">
    <property type="entry name" value="TETRATRICOPEPTIDE REPEAT DOMAIN 7, ISOFORM A"/>
    <property type="match status" value="1"/>
</dbReference>
<dbReference type="Proteomes" id="UP000187455">
    <property type="component" value="Unassembled WGS sequence"/>
</dbReference>
<evidence type="ECO:0000313" key="2">
    <source>
        <dbReference type="EMBL" id="OLY80687.1"/>
    </source>
</evidence>
<feature type="region of interest" description="Disordered" evidence="1">
    <location>
        <begin position="880"/>
        <end position="1021"/>
    </location>
</feature>
<dbReference type="InterPro" id="IPR051722">
    <property type="entry name" value="Endocytosis_PI4K-reg_protein"/>
</dbReference>
<feature type="compositionally biased region" description="Low complexity" evidence="1">
    <location>
        <begin position="917"/>
        <end position="928"/>
    </location>
</feature>
<feature type="compositionally biased region" description="Basic residues" evidence="1">
    <location>
        <begin position="903"/>
        <end position="916"/>
    </location>
</feature>
<sequence length="1714" mass="190476">MSAKLSLVLSTIDTSRCMSQWDAIDKLGRKYSKELNKDQSNFEQILTAESSLEKFLSHVKLDPVNHWKNDGRVYIDNPDVTKIHFEDYSLNYQHEGKKMWIAFSVAPTGNTELNKVESSLLKLSNQSLTQDESWQLDTILAKVYYFSEKFDLCEQILDKIPNKFQKSALGPNYSLRLFISSFAIKGMILERKGLFVQALDLYDTAISIYKKELGPMALLVVSNNVSGRDEEIVNWPEEILYRRGLVSLSILKEGGISRCLEYLQNLEFSNPPTFRLYRRAMMTRSVIKISSELFKNGTFEKYQESSGVEKSKRKSFRSYITDLHFKLIELIKLSHGFPFANEQNMDAVQESEQSAADWKVSRANSLSDLVQLLRIQYECAKLTFNSPTVMRNIINTLIRFGDYHEAYLASRTYADYIRRLLDSRRKDFAAMLDRVGADKKYLLEECNRIMYCQENESIVNMVETLTSSMDLMIFMLKKSKEAIGLYSLISEIRDAEPNTICVGSIAENTDLYLFARAEIMNGVIHGIHSRSDISSKKRCISHNASINSFASAVEMCDRSLLIFKSQPAILDKVTRTAAEAHFYLGFQSAIGGRNVPEAIVHVKKSLNLNPKSVRSWHLLALLVSSASPRANNSGSGAQFEEATSRNSRLSSALKVCEIGLRQNEWWWRAEQEILGNLEGESKANSGSTSGFSNTMSSLAPMAPIEPDDASTAGVSAEEGMEYIKLRLLHFLLQRELEGPESSLNYMPLLFQLYSRICGPIQALPTDLHDASKSLLILNEQALTLEKSKRDPKYAGGGGSDKNYQMSNKNNSAGAMSVLSASRMSNLNNLSGLMQPKMLAKSLGRSVLSVRAPVMKWKQVQNSGDSKFIKDKTQADELATFDDENEDDQHQIDADLNNPADKMSRKKRFAGKLKSSVKKSFGSKGLGSSANDDIHGASNSTGNEHTSSKINNKSKLNEASGVVSSDRDSAGSLSSDNSIDLSVSEDSSDSDLESTNHFVDPDSTKKFDTSVTQNPKKSKHKIKIGMSKPKAMINNAINDVKNKASKHDKHSKNSLGNPDVGDISQIDPHSKKGGRLINSLDIKRGNSYQSSIENLDHDSKLDPADGSKPMSFSANYFNTKSNTSQENSQSIVKSDDFTLDSSAVALASQSHKLSLNIQKEYKINGTSRPSPGPQAQAGLTRNSLDFSDKRSTMTPTNNGMGAANSNGIKSSSNLKHHTNALGNSYSQETVVSSSPYSTVYFKPTVTRSRRCHELSNQILSQLWMFSSECFLLLGRYDDGLASLSDAAKANPLEPKVMLIRSQIFMAQALSHEKSFSLDDGFEFDMYKEPPFFSSTNPSVSKSDALSDLQQDDCFLEFYEPELLDSDDLTNSTNVLKNSTLANKDSLGSYKNEMIKIAESELRAAASLSPHDLDVMISLTKLEFKLGNWEMAYGLASEITQGTGWSNPEAWLILGLLEKKVAIGLGDPPVLPPFLGGQYNGVNRKKVASNIKIPELLIASDSISGPSMPETTFNPENISPNPETHNPESWLNDSLNSALLELSDTSETMKKISGEEASKYTRTLNSQTNYINGSLATDDYSFNSVNPTVEIDKLSDSFNLLQTNSSPSIERAHTLSQMPNKLNGSQISNQQLVSFSTPRDSSFINDNSGGKYQSNDLSVQALPFNQGFFNHHSTKVHDPSQMNVVTSWQRVRHFLSFALELEESQPIEPYESVLMF</sequence>
<organism evidence="2 3">
    <name type="scientific">Smittium mucronatum</name>
    <dbReference type="NCBI Taxonomy" id="133383"/>
    <lineage>
        <taxon>Eukaryota</taxon>
        <taxon>Fungi</taxon>
        <taxon>Fungi incertae sedis</taxon>
        <taxon>Zoopagomycota</taxon>
        <taxon>Kickxellomycotina</taxon>
        <taxon>Harpellomycetes</taxon>
        <taxon>Harpellales</taxon>
        <taxon>Legeriomycetaceae</taxon>
        <taxon>Smittium</taxon>
    </lineage>
</organism>
<dbReference type="STRING" id="133383.A0A1R0GUX8"/>
<feature type="region of interest" description="Disordered" evidence="1">
    <location>
        <begin position="1161"/>
        <end position="1180"/>
    </location>
</feature>
<protein>
    <submittedName>
        <fullName evidence="2">Uncharacterized protein</fullName>
    </submittedName>
</protein>
<feature type="compositionally biased region" description="Polar residues" evidence="1">
    <location>
        <begin position="1193"/>
        <end position="1212"/>
    </location>
</feature>
<feature type="compositionally biased region" description="Polar residues" evidence="1">
    <location>
        <begin position="936"/>
        <end position="953"/>
    </location>
</feature>
<accession>A0A1R0GUX8</accession>
<evidence type="ECO:0000256" key="1">
    <source>
        <dbReference type="SAM" id="MobiDB-lite"/>
    </source>
</evidence>
<feature type="region of interest" description="Disordered" evidence="1">
    <location>
        <begin position="1193"/>
        <end position="1214"/>
    </location>
</feature>
<name>A0A1R0GUX8_9FUNG</name>
<feature type="compositionally biased region" description="Low complexity" evidence="1">
    <location>
        <begin position="969"/>
        <end position="984"/>
    </location>
</feature>
<comment type="caution">
    <text evidence="2">The sequence shown here is derived from an EMBL/GenBank/DDBJ whole genome shotgun (WGS) entry which is preliminary data.</text>
</comment>
<gene>
    <name evidence="2" type="ORF">AYI68_g5214</name>
</gene>
<keyword evidence="3" id="KW-1185">Reference proteome</keyword>
<proteinExistence type="predicted"/>
<reference evidence="2 3" key="1">
    <citation type="journal article" date="2016" name="Mol. Biol. Evol.">
        <title>Genome-Wide Survey of Gut Fungi (Harpellales) Reveals the First Horizontally Transferred Ubiquitin Gene from a Mosquito Host.</title>
        <authorList>
            <person name="Wang Y."/>
            <person name="White M.M."/>
            <person name="Kvist S."/>
            <person name="Moncalvo J.M."/>
        </authorList>
    </citation>
    <scope>NUCLEOTIDE SEQUENCE [LARGE SCALE GENOMIC DNA]</scope>
    <source>
        <strain evidence="2 3">ALG-7-W6</strain>
    </source>
</reference>
<dbReference type="OrthoDB" id="29013at2759"/>
<feature type="compositionally biased region" description="Basic and acidic residues" evidence="1">
    <location>
        <begin position="998"/>
        <end position="1007"/>
    </location>
</feature>
<feature type="compositionally biased region" description="Basic residues" evidence="1">
    <location>
        <begin position="1042"/>
        <end position="1051"/>
    </location>
</feature>
<dbReference type="EMBL" id="LSSL01003246">
    <property type="protein sequence ID" value="OLY80687.1"/>
    <property type="molecule type" value="Genomic_DNA"/>
</dbReference>